<accession>A0A5B6ULD8</accession>
<dbReference type="GO" id="GO:0046983">
    <property type="term" value="F:protein dimerization activity"/>
    <property type="evidence" value="ECO:0007669"/>
    <property type="project" value="InterPro"/>
</dbReference>
<dbReference type="GO" id="GO:0005634">
    <property type="term" value="C:nucleus"/>
    <property type="evidence" value="ECO:0007669"/>
    <property type="project" value="UniProtKB-SubCell"/>
</dbReference>
<dbReference type="InterPro" id="IPR044273">
    <property type="entry name" value="PIF3-like"/>
</dbReference>
<evidence type="ECO:0000256" key="5">
    <source>
        <dbReference type="SAM" id="MobiDB-lite"/>
    </source>
</evidence>
<keyword evidence="4" id="KW-0539">Nucleus</keyword>
<reference evidence="8" key="1">
    <citation type="journal article" date="2019" name="Plant Biotechnol. J.">
        <title>Genome sequencing of the Australian wild diploid species Gossypium australe highlights disease resistance and delayed gland morphogenesis.</title>
        <authorList>
            <person name="Cai Y."/>
            <person name="Cai X."/>
            <person name="Wang Q."/>
            <person name="Wang P."/>
            <person name="Zhang Y."/>
            <person name="Cai C."/>
            <person name="Xu Y."/>
            <person name="Wang K."/>
            <person name="Zhou Z."/>
            <person name="Wang C."/>
            <person name="Geng S."/>
            <person name="Li B."/>
            <person name="Dong Q."/>
            <person name="Hou Y."/>
            <person name="Wang H."/>
            <person name="Ai P."/>
            <person name="Liu Z."/>
            <person name="Yi F."/>
            <person name="Sun M."/>
            <person name="An G."/>
            <person name="Cheng J."/>
            <person name="Zhang Y."/>
            <person name="Shi Q."/>
            <person name="Xie Y."/>
            <person name="Shi X."/>
            <person name="Chang Y."/>
            <person name="Huang F."/>
            <person name="Chen Y."/>
            <person name="Hong S."/>
            <person name="Mi L."/>
            <person name="Sun Q."/>
            <person name="Zhang L."/>
            <person name="Zhou B."/>
            <person name="Peng R."/>
            <person name="Zhang X."/>
            <person name="Liu F."/>
        </authorList>
    </citation>
    <scope>NUCLEOTIDE SEQUENCE [LARGE SCALE GENOMIC DNA]</scope>
    <source>
        <strain evidence="8">cv. PA1801</strain>
    </source>
</reference>
<dbReference type="GO" id="GO:0010017">
    <property type="term" value="P:red or far-red light signaling pathway"/>
    <property type="evidence" value="ECO:0007669"/>
    <property type="project" value="UniProtKB-ARBA"/>
</dbReference>
<dbReference type="InterPro" id="IPR036638">
    <property type="entry name" value="HLH_DNA-bd_sf"/>
</dbReference>
<dbReference type="CDD" id="cd11445">
    <property type="entry name" value="bHLH_AtPIF_like"/>
    <property type="match status" value="1"/>
</dbReference>
<gene>
    <name evidence="7" type="ORF">EPI10_013412</name>
</gene>
<dbReference type="Gene3D" id="4.10.280.10">
    <property type="entry name" value="Helix-loop-helix DNA-binding domain"/>
    <property type="match status" value="1"/>
</dbReference>
<sequence>MSMWGFLVGWSSPFSSRSTANGSKDWGVADSTFAHPISGLSSLSKVDRLGVDANIVPVKNFNRLKPSYVPKQLVEDEVPCSSLQQFKGPKEEKDRVNFSILRPNHASSGAMSTPGLAAGAQDLQGNNVRSAPPMSSNIPFVNEGDFMAKRMRPTLAPDDTAFKGNPDQMVASSSLCSRGASNCPTYTFKRRYEDTDLSKNTTMEEAEGTTKAAPVPRGNKGAKRKRKTEVHNLSERVRSVAANHEKLTNILRSKKGKKNRNLISSWRRRDKINKKMRALKELIPNCNKVDKASMLDEAIEYLKTLQLQVQSNEGVNHGILEQMMSIGNGVYMPPMMFPLPSAMQHLNAQHLGGYSPMALGMGMRMQMGLGCGAPPQFPTSLMTGAPAVPGNPEARLNMLGFPDQMLLRSMSHSPFLSSAASFTPQSVQPPAAVVSQSAAPPAAQVDLLGGGNPLSTSKDSYPTH</sequence>
<evidence type="ECO:0000256" key="1">
    <source>
        <dbReference type="ARBA" id="ARBA00004123"/>
    </source>
</evidence>
<feature type="region of interest" description="Disordered" evidence="5">
    <location>
        <begin position="420"/>
        <end position="464"/>
    </location>
</feature>
<feature type="compositionally biased region" description="Low complexity" evidence="5">
    <location>
        <begin position="424"/>
        <end position="445"/>
    </location>
</feature>
<keyword evidence="2" id="KW-0805">Transcription regulation</keyword>
<feature type="compositionally biased region" description="Polar residues" evidence="5">
    <location>
        <begin position="453"/>
        <end position="464"/>
    </location>
</feature>
<feature type="domain" description="BHLH" evidence="6">
    <location>
        <begin position="256"/>
        <end position="305"/>
    </location>
</feature>
<evidence type="ECO:0000256" key="2">
    <source>
        <dbReference type="ARBA" id="ARBA00023015"/>
    </source>
</evidence>
<evidence type="ECO:0000313" key="7">
    <source>
        <dbReference type="EMBL" id="KAA3458851.1"/>
    </source>
</evidence>
<comment type="caution">
    <text evidence="7">The sequence shown here is derived from an EMBL/GenBank/DDBJ whole genome shotgun (WGS) entry which is preliminary data.</text>
</comment>
<evidence type="ECO:0000259" key="6">
    <source>
        <dbReference type="PROSITE" id="PS50888"/>
    </source>
</evidence>
<dbReference type="OrthoDB" id="690068at2759"/>
<protein>
    <submittedName>
        <fullName evidence="7">Transcription factor PIL1</fullName>
    </submittedName>
</protein>
<evidence type="ECO:0000313" key="8">
    <source>
        <dbReference type="Proteomes" id="UP000325315"/>
    </source>
</evidence>
<organism evidence="7 8">
    <name type="scientific">Gossypium australe</name>
    <dbReference type="NCBI Taxonomy" id="47621"/>
    <lineage>
        <taxon>Eukaryota</taxon>
        <taxon>Viridiplantae</taxon>
        <taxon>Streptophyta</taxon>
        <taxon>Embryophyta</taxon>
        <taxon>Tracheophyta</taxon>
        <taxon>Spermatophyta</taxon>
        <taxon>Magnoliopsida</taxon>
        <taxon>eudicotyledons</taxon>
        <taxon>Gunneridae</taxon>
        <taxon>Pentapetalae</taxon>
        <taxon>rosids</taxon>
        <taxon>malvids</taxon>
        <taxon>Malvales</taxon>
        <taxon>Malvaceae</taxon>
        <taxon>Malvoideae</taxon>
        <taxon>Gossypium</taxon>
    </lineage>
</organism>
<dbReference type="InterPro" id="IPR011598">
    <property type="entry name" value="bHLH_dom"/>
</dbReference>
<dbReference type="Pfam" id="PF00010">
    <property type="entry name" value="HLH"/>
    <property type="match status" value="1"/>
</dbReference>
<dbReference type="InterPro" id="IPR047265">
    <property type="entry name" value="PIF1-like_bHLH"/>
</dbReference>
<keyword evidence="3" id="KW-0804">Transcription</keyword>
<evidence type="ECO:0000256" key="3">
    <source>
        <dbReference type="ARBA" id="ARBA00023163"/>
    </source>
</evidence>
<dbReference type="PANTHER" id="PTHR46807:SF3">
    <property type="entry name" value="BHLH DOMAIN-CONTAINING PROTEIN"/>
    <property type="match status" value="1"/>
</dbReference>
<name>A0A5B6ULD8_9ROSI</name>
<evidence type="ECO:0000256" key="4">
    <source>
        <dbReference type="ARBA" id="ARBA00023242"/>
    </source>
</evidence>
<dbReference type="GO" id="GO:0003700">
    <property type="term" value="F:DNA-binding transcription factor activity"/>
    <property type="evidence" value="ECO:0007669"/>
    <property type="project" value="InterPro"/>
</dbReference>
<dbReference type="Proteomes" id="UP000325315">
    <property type="component" value="Unassembled WGS sequence"/>
</dbReference>
<comment type="subcellular location">
    <subcellularLocation>
        <location evidence="1">Nucleus</location>
    </subcellularLocation>
</comment>
<proteinExistence type="predicted"/>
<feature type="region of interest" description="Disordered" evidence="5">
    <location>
        <begin position="200"/>
        <end position="231"/>
    </location>
</feature>
<keyword evidence="8" id="KW-1185">Reference proteome</keyword>
<dbReference type="PANTHER" id="PTHR46807">
    <property type="entry name" value="TRANSCRIPTION FACTOR PIF3"/>
    <property type="match status" value="1"/>
</dbReference>
<dbReference type="PROSITE" id="PS50888">
    <property type="entry name" value="BHLH"/>
    <property type="match status" value="1"/>
</dbReference>
<dbReference type="EMBL" id="SMMG02000010">
    <property type="protein sequence ID" value="KAA3458851.1"/>
    <property type="molecule type" value="Genomic_DNA"/>
</dbReference>
<dbReference type="SUPFAM" id="SSF47459">
    <property type="entry name" value="HLH, helix-loop-helix DNA-binding domain"/>
    <property type="match status" value="1"/>
</dbReference>
<dbReference type="AlphaFoldDB" id="A0A5B6ULD8"/>
<dbReference type="SMART" id="SM00353">
    <property type="entry name" value="HLH"/>
    <property type="match status" value="1"/>
</dbReference>